<sequence>MRSTPVTGSATPPPKTCTDEATVFANENNGCDLITCPAGRTCGTLIGFARLGDGPFEPFHYPKCVSNPLELTRNTERNGNEQILTNGPGCNCGTTQCAAGFQCQVRSSIVKLGNRPFAQIIGGFPQCVGNYSTYQNPFTIVPYGPGCAEIPACLEGTTCVTAVGIAKYGNLQWAQFFWPFCA</sequence>
<comment type="caution">
    <text evidence="1">The sequence shown here is derived from an EMBL/GenBank/DDBJ whole genome shotgun (WGS) entry which is preliminary data.</text>
</comment>
<gene>
    <name evidence="1" type="ORF">niasHS_013765</name>
</gene>
<dbReference type="AlphaFoldDB" id="A0ABD2IMR4"/>
<keyword evidence="2" id="KW-1185">Reference proteome</keyword>
<organism evidence="1 2">
    <name type="scientific">Heterodera schachtii</name>
    <name type="common">Sugarbeet cyst nematode worm</name>
    <name type="synonym">Tylenchus schachtii</name>
    <dbReference type="NCBI Taxonomy" id="97005"/>
    <lineage>
        <taxon>Eukaryota</taxon>
        <taxon>Metazoa</taxon>
        <taxon>Ecdysozoa</taxon>
        <taxon>Nematoda</taxon>
        <taxon>Chromadorea</taxon>
        <taxon>Rhabditida</taxon>
        <taxon>Tylenchina</taxon>
        <taxon>Tylenchomorpha</taxon>
        <taxon>Tylenchoidea</taxon>
        <taxon>Heteroderidae</taxon>
        <taxon>Heteroderinae</taxon>
        <taxon>Heterodera</taxon>
    </lineage>
</organism>
<proteinExistence type="predicted"/>
<name>A0ABD2IMR4_HETSC</name>
<dbReference type="Proteomes" id="UP001620645">
    <property type="component" value="Unassembled WGS sequence"/>
</dbReference>
<accession>A0ABD2IMR4</accession>
<protein>
    <submittedName>
        <fullName evidence="1">Uncharacterized protein</fullName>
    </submittedName>
</protein>
<evidence type="ECO:0000313" key="2">
    <source>
        <dbReference type="Proteomes" id="UP001620645"/>
    </source>
</evidence>
<reference evidence="1 2" key="1">
    <citation type="submission" date="2024-10" db="EMBL/GenBank/DDBJ databases">
        <authorList>
            <person name="Kim D."/>
        </authorList>
    </citation>
    <scope>NUCLEOTIDE SEQUENCE [LARGE SCALE GENOMIC DNA]</scope>
    <source>
        <strain evidence="1">Taebaek</strain>
    </source>
</reference>
<dbReference type="EMBL" id="JBICCN010000293">
    <property type="protein sequence ID" value="KAL3080571.1"/>
    <property type="molecule type" value="Genomic_DNA"/>
</dbReference>
<evidence type="ECO:0000313" key="1">
    <source>
        <dbReference type="EMBL" id="KAL3080571.1"/>
    </source>
</evidence>